<dbReference type="PIRSF" id="PIRSF006162">
    <property type="entry name" value="PgpA"/>
    <property type="match status" value="1"/>
</dbReference>
<reference evidence="4 5" key="1">
    <citation type="submission" date="2010-12" db="EMBL/GenBank/DDBJ databases">
        <authorList>
            <person name="Muzny D."/>
            <person name="Qin X."/>
            <person name="Deng J."/>
            <person name="Jiang H."/>
            <person name="Liu Y."/>
            <person name="Qu J."/>
            <person name="Song X.-Z."/>
            <person name="Zhang L."/>
            <person name="Thornton R."/>
            <person name="Coyle M."/>
            <person name="Francisco L."/>
            <person name="Jackson L."/>
            <person name="Javaid M."/>
            <person name="Korchina V."/>
            <person name="Kovar C."/>
            <person name="Mata R."/>
            <person name="Mathew T."/>
            <person name="Ngo R."/>
            <person name="Nguyen L."/>
            <person name="Nguyen N."/>
            <person name="Okwuonu G."/>
            <person name="Ongeri F."/>
            <person name="Pham C."/>
            <person name="Simmons D."/>
            <person name="Wilczek-Boney K."/>
            <person name="Hale W."/>
            <person name="Jakkamsetti A."/>
            <person name="Pham P."/>
            <person name="Ruth R."/>
            <person name="San Lucas F."/>
            <person name="Warren J."/>
            <person name="Zhang J."/>
            <person name="Zhao Z."/>
            <person name="Zhou C."/>
            <person name="Zhu D."/>
            <person name="Lee S."/>
            <person name="Bess C."/>
            <person name="Blankenburg K."/>
            <person name="Forbes L."/>
            <person name="Fu Q."/>
            <person name="Gubbala S."/>
            <person name="Hirani K."/>
            <person name="Jayaseelan J.C."/>
            <person name="Lara F."/>
            <person name="Munidasa M."/>
            <person name="Palculict T."/>
            <person name="Patil S."/>
            <person name="Pu L.-L."/>
            <person name="Saada N."/>
            <person name="Tang L."/>
            <person name="Weissenberger G."/>
            <person name="Zhu Y."/>
            <person name="Hemphill L."/>
            <person name="Shang Y."/>
            <person name="Youmans B."/>
            <person name="Ayvaz T."/>
            <person name="Ross M."/>
            <person name="Santibanez J."/>
            <person name="Aqrawi P."/>
            <person name="Gross S."/>
            <person name="Joshi V."/>
            <person name="Fowler G."/>
            <person name="Nazareth L."/>
            <person name="Reid J."/>
            <person name="Worley K."/>
            <person name="Petrosino J."/>
            <person name="Highlander S."/>
            <person name="Gibbs R."/>
        </authorList>
    </citation>
    <scope>NUCLEOTIDE SEQUENCE [LARGE SCALE GENOMIC DNA]</scope>
    <source>
        <strain evidence="4 5">ATCC 51599</strain>
    </source>
</reference>
<feature type="domain" description="YutG/PgpA" evidence="3">
    <location>
        <begin position="36"/>
        <end position="173"/>
    </location>
</feature>
<evidence type="ECO:0000313" key="4">
    <source>
        <dbReference type="EMBL" id="EFV95844.1"/>
    </source>
</evidence>
<comment type="cofactor">
    <cofactor evidence="1">
        <name>Mg(2+)</name>
        <dbReference type="ChEBI" id="CHEBI:18420"/>
    </cofactor>
</comment>
<keyword evidence="1" id="KW-0997">Cell inner membrane</keyword>
<comment type="pathway">
    <text evidence="1">Phospholipid metabolism; phosphatidylglycerol biosynthesis; phosphatidylglycerol from CDP-diacylglycerol: step 2/2.</text>
</comment>
<dbReference type="InterPro" id="IPR026037">
    <property type="entry name" value="PgpA"/>
</dbReference>
<dbReference type="HOGENOM" id="CLU_103734_0_0_4"/>
<keyword evidence="1 4" id="KW-0378">Hydrolase</keyword>
<feature type="transmembrane region" description="Helical" evidence="2">
    <location>
        <begin position="72"/>
        <end position="89"/>
    </location>
</feature>
<keyword evidence="1" id="KW-0460">Magnesium</keyword>
<dbReference type="SUPFAM" id="SSF101307">
    <property type="entry name" value="YutG-like"/>
    <property type="match status" value="1"/>
</dbReference>
<dbReference type="PANTHER" id="PTHR36305">
    <property type="entry name" value="PHOSPHATIDYLGLYCEROPHOSPHATASE A"/>
    <property type="match status" value="1"/>
</dbReference>
<dbReference type="InterPro" id="IPR007686">
    <property type="entry name" value="YutG/PgpA"/>
</dbReference>
<sequence length="180" mass="19944">MNDNKVEDVTDLVRADGTFGRIRPTFEFMKPRLSRWIAFGLGSGLSNVVPGTMGTLFAWVAFAILAPLLGDTGMGVLIALSLVVGHWAIERTGRDVGVHDHSAIVWDEIVAFWLVLWVIPQDFSDQLVGFLLFRLFDITKPAPIRTIDSQWQNATGVLLDDLLAAAYTLIVMAVWTRLFG</sequence>
<keyword evidence="1" id="KW-0479">Metal-binding</keyword>
<dbReference type="STRING" id="887898.HMPREF0551_0027"/>
<dbReference type="CDD" id="cd06971">
    <property type="entry name" value="PgpA"/>
    <property type="match status" value="1"/>
</dbReference>
<dbReference type="UniPathway" id="UPA00084">
    <property type="reaction ID" value="UER00504"/>
</dbReference>
<dbReference type="PANTHER" id="PTHR36305:SF1">
    <property type="entry name" value="PHOSPHATIDYLGLYCEROPHOSPHATASE A"/>
    <property type="match status" value="1"/>
</dbReference>
<feature type="transmembrane region" description="Helical" evidence="2">
    <location>
        <begin position="162"/>
        <end position="179"/>
    </location>
</feature>
<keyword evidence="1 2" id="KW-0472">Membrane</keyword>
<gene>
    <name evidence="4" type="primary">pgpA</name>
    <name evidence="4" type="ORF">HMPREF0551_0027</name>
</gene>
<evidence type="ECO:0000256" key="1">
    <source>
        <dbReference type="PIRNR" id="PIRNR006162"/>
    </source>
</evidence>
<dbReference type="GO" id="GO:0008962">
    <property type="term" value="F:phosphatidylglycerophosphatase activity"/>
    <property type="evidence" value="ECO:0007669"/>
    <property type="project" value="UniProtKB-EC"/>
</dbReference>
<proteinExistence type="predicted"/>
<dbReference type="Proteomes" id="UP000011021">
    <property type="component" value="Unassembled WGS sequence"/>
</dbReference>
<keyword evidence="1" id="KW-1208">Phospholipid metabolism</keyword>
<comment type="caution">
    <text evidence="4">The sequence shown here is derived from an EMBL/GenBank/DDBJ whole genome shotgun (WGS) entry which is preliminary data.</text>
</comment>
<dbReference type="GO" id="GO:0046872">
    <property type="term" value="F:metal ion binding"/>
    <property type="evidence" value="ECO:0007669"/>
    <property type="project" value="UniProtKB-KW"/>
</dbReference>
<dbReference type="GO" id="GO:0005886">
    <property type="term" value="C:plasma membrane"/>
    <property type="evidence" value="ECO:0007669"/>
    <property type="project" value="UniProtKB-SubCell"/>
</dbReference>
<keyword evidence="1" id="KW-1003">Cell membrane</keyword>
<dbReference type="EC" id="3.1.3.27" evidence="1"/>
<evidence type="ECO:0000259" key="3">
    <source>
        <dbReference type="Pfam" id="PF04608"/>
    </source>
</evidence>
<keyword evidence="1 2" id="KW-0812">Transmembrane</keyword>
<dbReference type="RefSeq" id="WP_005671697.1">
    <property type="nucleotide sequence ID" value="NZ_CP146288.1"/>
</dbReference>
<feature type="transmembrane region" description="Helical" evidence="2">
    <location>
        <begin position="36"/>
        <end position="66"/>
    </location>
</feature>
<keyword evidence="1" id="KW-0595">Phospholipid degradation</keyword>
<keyword evidence="5" id="KW-1185">Reference proteome</keyword>
<comment type="function">
    <text evidence="1">Lipid phosphatase which dephosphorylates phosphatidylglycerophosphate (PGP) to phosphatidylglycerol (PG).</text>
</comment>
<keyword evidence="1" id="KW-0442">Lipid degradation</keyword>
<accession>E7RU61</accession>
<dbReference type="InterPro" id="IPR036681">
    <property type="entry name" value="PgpA-like_sf"/>
</dbReference>
<dbReference type="eggNOG" id="COG1267">
    <property type="taxonomic scope" value="Bacteria"/>
</dbReference>
<protein>
    <recommendedName>
        <fullName evidence="1">Phosphatidylglycerophosphatase A</fullName>
        <ecNumber evidence="1">3.1.3.27</ecNumber>
    </recommendedName>
    <alternativeName>
        <fullName evidence="1">Phosphatidylglycerolphosphate phosphatase A</fullName>
    </alternativeName>
</protein>
<dbReference type="Pfam" id="PF04608">
    <property type="entry name" value="PgpA"/>
    <property type="match status" value="1"/>
</dbReference>
<comment type="catalytic activity">
    <reaction evidence="1">
        <text>a 1,2-diacyl-sn-glycero-3-phospho-(1'-sn-glycero-3'-phosphate) + H2O = a 1,2-diacyl-sn-glycero-3-phospho-(1'-sn-glycerol) + phosphate</text>
        <dbReference type="Rhea" id="RHEA:33751"/>
        <dbReference type="ChEBI" id="CHEBI:15377"/>
        <dbReference type="ChEBI" id="CHEBI:43474"/>
        <dbReference type="ChEBI" id="CHEBI:60110"/>
        <dbReference type="ChEBI" id="CHEBI:64716"/>
        <dbReference type="EC" id="3.1.3.27"/>
    </reaction>
</comment>
<name>E7RU61_9BURK</name>
<organism evidence="4 5">
    <name type="scientific">Lautropia mirabilis ATCC 51599</name>
    <dbReference type="NCBI Taxonomy" id="887898"/>
    <lineage>
        <taxon>Bacteria</taxon>
        <taxon>Pseudomonadati</taxon>
        <taxon>Pseudomonadota</taxon>
        <taxon>Betaproteobacteria</taxon>
        <taxon>Burkholderiales</taxon>
        <taxon>Burkholderiaceae</taxon>
        <taxon>Lautropia</taxon>
    </lineage>
</organism>
<keyword evidence="2" id="KW-1133">Transmembrane helix</keyword>
<evidence type="ECO:0000313" key="5">
    <source>
        <dbReference type="Proteomes" id="UP000011021"/>
    </source>
</evidence>
<keyword evidence="1" id="KW-0443">Lipid metabolism</keyword>
<dbReference type="GO" id="GO:0006655">
    <property type="term" value="P:phosphatidylglycerol biosynthetic process"/>
    <property type="evidence" value="ECO:0007669"/>
    <property type="project" value="UniProtKB-UniPathway"/>
</dbReference>
<dbReference type="AlphaFoldDB" id="E7RU61"/>
<dbReference type="EMBL" id="AEQP01000001">
    <property type="protein sequence ID" value="EFV95844.1"/>
    <property type="molecule type" value="Genomic_DNA"/>
</dbReference>
<evidence type="ECO:0000256" key="2">
    <source>
        <dbReference type="SAM" id="Phobius"/>
    </source>
</evidence>
<dbReference type="GO" id="GO:0009395">
    <property type="term" value="P:phospholipid catabolic process"/>
    <property type="evidence" value="ECO:0007669"/>
    <property type="project" value="UniProtKB-KW"/>
</dbReference>
<comment type="subcellular location">
    <subcellularLocation>
        <location evidence="1">Cell inner membrane</location>
        <topology evidence="1">Multi-pass membrane protein</topology>
    </subcellularLocation>
</comment>